<name>A0ABR1DM99_NECAM</name>
<evidence type="ECO:0000313" key="3">
    <source>
        <dbReference type="Proteomes" id="UP001303046"/>
    </source>
</evidence>
<feature type="region of interest" description="Disordered" evidence="1">
    <location>
        <begin position="1"/>
        <end position="24"/>
    </location>
</feature>
<gene>
    <name evidence="2" type="primary">Necator_chrIV.g16457</name>
    <name evidence="2" type="ORF">RB195_003160</name>
</gene>
<accession>A0ABR1DM99</accession>
<comment type="caution">
    <text evidence="2">The sequence shown here is derived from an EMBL/GenBank/DDBJ whole genome shotgun (WGS) entry which is preliminary data.</text>
</comment>
<evidence type="ECO:0000256" key="1">
    <source>
        <dbReference type="SAM" id="MobiDB-lite"/>
    </source>
</evidence>
<evidence type="ECO:0000313" key="2">
    <source>
        <dbReference type="EMBL" id="KAK6751581.1"/>
    </source>
</evidence>
<protein>
    <submittedName>
        <fullName evidence="2">Uncharacterized protein</fullName>
    </submittedName>
</protein>
<proteinExistence type="predicted"/>
<organism evidence="2 3">
    <name type="scientific">Necator americanus</name>
    <name type="common">Human hookworm</name>
    <dbReference type="NCBI Taxonomy" id="51031"/>
    <lineage>
        <taxon>Eukaryota</taxon>
        <taxon>Metazoa</taxon>
        <taxon>Ecdysozoa</taxon>
        <taxon>Nematoda</taxon>
        <taxon>Chromadorea</taxon>
        <taxon>Rhabditida</taxon>
        <taxon>Rhabditina</taxon>
        <taxon>Rhabditomorpha</taxon>
        <taxon>Strongyloidea</taxon>
        <taxon>Ancylostomatidae</taxon>
        <taxon>Bunostominae</taxon>
        <taxon>Necator</taxon>
    </lineage>
</organism>
<reference evidence="2 3" key="1">
    <citation type="submission" date="2023-08" db="EMBL/GenBank/DDBJ databases">
        <title>A Necator americanus chromosomal reference genome.</title>
        <authorList>
            <person name="Ilik V."/>
            <person name="Petrzelkova K.J."/>
            <person name="Pardy F."/>
            <person name="Fuh T."/>
            <person name="Niatou-Singa F.S."/>
            <person name="Gouil Q."/>
            <person name="Baker L."/>
            <person name="Ritchie M.E."/>
            <person name="Jex A.R."/>
            <person name="Gazzola D."/>
            <person name="Li H."/>
            <person name="Toshio Fujiwara R."/>
            <person name="Zhan B."/>
            <person name="Aroian R.V."/>
            <person name="Pafco B."/>
            <person name="Schwarz E.M."/>
        </authorList>
    </citation>
    <scope>NUCLEOTIDE SEQUENCE [LARGE SCALE GENOMIC DNA]</scope>
    <source>
        <strain evidence="2 3">Aroian</strain>
        <tissue evidence="2">Whole animal</tissue>
    </source>
</reference>
<keyword evidence="3" id="KW-1185">Reference proteome</keyword>
<dbReference type="Proteomes" id="UP001303046">
    <property type="component" value="Unassembled WGS sequence"/>
</dbReference>
<sequence>MRAKKERLTDGYPGKPGAIRQGVRDPSSQLFSVVEDLEATDDCRMATPESRQARQRGTPDWGLSSKSMSPLAKRANYRFTVLMVVVPWPNLPLMLRAAAVAPKPPRH</sequence>
<feature type="region of interest" description="Disordered" evidence="1">
    <location>
        <begin position="45"/>
        <end position="67"/>
    </location>
</feature>
<dbReference type="EMBL" id="JAVFWL010000004">
    <property type="protein sequence ID" value="KAK6751581.1"/>
    <property type="molecule type" value="Genomic_DNA"/>
</dbReference>